<dbReference type="EMBL" id="AB046032">
    <property type="protein sequence ID" value="BAB01614.1"/>
    <property type="molecule type" value="mRNA"/>
</dbReference>
<evidence type="ECO:0000256" key="1">
    <source>
        <dbReference type="SAM" id="MobiDB-lite"/>
    </source>
</evidence>
<feature type="region of interest" description="Disordered" evidence="1">
    <location>
        <begin position="1"/>
        <end position="20"/>
    </location>
</feature>
<accession>Q9N098</accession>
<evidence type="ECO:0000313" key="2">
    <source>
        <dbReference type="EMBL" id="BAB01614.1"/>
    </source>
</evidence>
<name>Q9N098_MACFA</name>
<proteinExistence type="evidence at transcript level"/>
<feature type="compositionally biased region" description="Basic and acidic residues" evidence="1">
    <location>
        <begin position="8"/>
        <end position="20"/>
    </location>
</feature>
<protein>
    <submittedName>
        <fullName evidence="2">Unnamed protein product</fullName>
    </submittedName>
</protein>
<reference evidence="2" key="1">
    <citation type="submission" date="2000-07" db="EMBL/GenBank/DDBJ databases">
        <title>Isolation of full-length cDNA clones from macaque brain cDNA libraries.</title>
        <authorList>
            <person name="Osada N."/>
            <person name="Hida M."/>
            <person name="Kusuda J."/>
            <person name="Tanuma R."/>
            <person name="Iseki K."/>
            <person name="Hirai M."/>
            <person name="Terao K."/>
            <person name="Suzuki Y."/>
            <person name="Sugano S."/>
            <person name="Hashimoto K."/>
        </authorList>
    </citation>
    <scope>NUCLEOTIDE SEQUENCE</scope>
</reference>
<sequence length="53" mass="5387">MCAPNIRAHLDTKPTGRMETDRLCTAGGPHSPLLLTDVQVGGGAVPSTCALGV</sequence>
<organism evidence="2">
    <name type="scientific">Macaca fascicularis</name>
    <name type="common">Crab-eating macaque</name>
    <name type="synonym">Cynomolgus monkey</name>
    <dbReference type="NCBI Taxonomy" id="9541"/>
    <lineage>
        <taxon>Eukaryota</taxon>
        <taxon>Metazoa</taxon>
        <taxon>Chordata</taxon>
        <taxon>Craniata</taxon>
        <taxon>Vertebrata</taxon>
        <taxon>Euteleostomi</taxon>
        <taxon>Mammalia</taxon>
        <taxon>Eutheria</taxon>
        <taxon>Euarchontoglires</taxon>
        <taxon>Primates</taxon>
        <taxon>Haplorrhini</taxon>
        <taxon>Catarrhini</taxon>
        <taxon>Cercopithecidae</taxon>
        <taxon>Cercopithecinae</taxon>
        <taxon>Macaca</taxon>
    </lineage>
</organism>
<dbReference type="AlphaFoldDB" id="Q9N098"/>